<dbReference type="GO" id="GO:0055085">
    <property type="term" value="P:transmembrane transport"/>
    <property type="evidence" value="ECO:0007669"/>
    <property type="project" value="InterPro"/>
</dbReference>
<keyword evidence="3" id="KW-0813">Transport</keyword>
<evidence type="ECO:0000256" key="7">
    <source>
        <dbReference type="ARBA" id="ARBA00022927"/>
    </source>
</evidence>
<gene>
    <name evidence="13" type="ORF">C5O19_01475</name>
</gene>
<dbReference type="OrthoDB" id="1522859at2"/>
<evidence type="ECO:0000256" key="8">
    <source>
        <dbReference type="ARBA" id="ARBA00022989"/>
    </source>
</evidence>
<dbReference type="Pfam" id="PF05569">
    <property type="entry name" value="Peptidase_M56"/>
    <property type="match status" value="1"/>
</dbReference>
<comment type="caution">
    <text evidence="13">The sequence shown here is derived from an EMBL/GenBank/DDBJ whole genome shotgun (WGS) entry which is preliminary data.</text>
</comment>
<evidence type="ECO:0000313" key="13">
    <source>
        <dbReference type="EMBL" id="PQA58373.1"/>
    </source>
</evidence>
<comment type="similarity">
    <text evidence="2">Belongs to the TonB family.</text>
</comment>
<dbReference type="PROSITE" id="PS52015">
    <property type="entry name" value="TONB_CTD"/>
    <property type="match status" value="1"/>
</dbReference>
<comment type="subcellular location">
    <subcellularLocation>
        <location evidence="1">Cell inner membrane</location>
        <topology evidence="1">Single-pass membrane protein</topology>
        <orientation evidence="1">Periplasmic side</orientation>
    </subcellularLocation>
</comment>
<keyword evidence="7" id="KW-0653">Protein transport</keyword>
<dbReference type="Pfam" id="PF03544">
    <property type="entry name" value="TonB_C"/>
    <property type="match status" value="1"/>
</dbReference>
<evidence type="ECO:0000256" key="6">
    <source>
        <dbReference type="ARBA" id="ARBA00022692"/>
    </source>
</evidence>
<reference evidence="14" key="1">
    <citation type="submission" date="2018-02" db="EMBL/GenBank/DDBJ databases">
        <title>Genome sequencing of Solimonas sp. HR-BB.</title>
        <authorList>
            <person name="Lee Y."/>
            <person name="Jeon C.O."/>
        </authorList>
    </citation>
    <scope>NUCLEOTIDE SEQUENCE [LARGE SCALE GENOMIC DNA]</scope>
    <source>
        <strain evidence="14">HR-U</strain>
    </source>
</reference>
<dbReference type="GO" id="GO:0098797">
    <property type="term" value="C:plasma membrane protein complex"/>
    <property type="evidence" value="ECO:0007669"/>
    <property type="project" value="TreeGrafter"/>
</dbReference>
<dbReference type="PANTHER" id="PTHR33446">
    <property type="entry name" value="PROTEIN TONB-RELATED"/>
    <property type="match status" value="1"/>
</dbReference>
<dbReference type="InterPro" id="IPR006260">
    <property type="entry name" value="TonB/TolA_C"/>
</dbReference>
<evidence type="ECO:0000256" key="3">
    <source>
        <dbReference type="ARBA" id="ARBA00022448"/>
    </source>
</evidence>
<evidence type="ECO:0000256" key="11">
    <source>
        <dbReference type="SAM" id="Phobius"/>
    </source>
</evidence>
<keyword evidence="4" id="KW-1003">Cell membrane</keyword>
<dbReference type="PANTHER" id="PTHR33446:SF2">
    <property type="entry name" value="PROTEIN TONB"/>
    <property type="match status" value="1"/>
</dbReference>
<evidence type="ECO:0000256" key="4">
    <source>
        <dbReference type="ARBA" id="ARBA00022475"/>
    </source>
</evidence>
<keyword evidence="5" id="KW-0997">Cell inner membrane</keyword>
<dbReference type="InterPro" id="IPR037682">
    <property type="entry name" value="TonB_C"/>
</dbReference>
<dbReference type="InterPro" id="IPR051045">
    <property type="entry name" value="TonB-dependent_transducer"/>
</dbReference>
<keyword evidence="9 11" id="KW-0472">Membrane</keyword>
<dbReference type="InterPro" id="IPR008756">
    <property type="entry name" value="Peptidase_M56"/>
</dbReference>
<feature type="transmembrane region" description="Helical" evidence="11">
    <location>
        <begin position="27"/>
        <end position="48"/>
    </location>
</feature>
<dbReference type="Gene3D" id="3.30.1150.10">
    <property type="match status" value="1"/>
</dbReference>
<dbReference type="AlphaFoldDB" id="A0A2S7IKU8"/>
<dbReference type="GO" id="GO:0015031">
    <property type="term" value="P:protein transport"/>
    <property type="evidence" value="ECO:0007669"/>
    <property type="project" value="UniProtKB-KW"/>
</dbReference>
<evidence type="ECO:0000256" key="5">
    <source>
        <dbReference type="ARBA" id="ARBA00022519"/>
    </source>
</evidence>
<feature type="transmembrane region" description="Helical" evidence="11">
    <location>
        <begin position="60"/>
        <end position="76"/>
    </location>
</feature>
<keyword evidence="14" id="KW-1185">Reference proteome</keyword>
<dbReference type="EMBL" id="PTRA01000001">
    <property type="protein sequence ID" value="PQA58373.1"/>
    <property type="molecule type" value="Genomic_DNA"/>
</dbReference>
<accession>A0A2S7IKU8</accession>
<evidence type="ECO:0000313" key="14">
    <source>
        <dbReference type="Proteomes" id="UP000239590"/>
    </source>
</evidence>
<dbReference type="Proteomes" id="UP000239590">
    <property type="component" value="Unassembled WGS sequence"/>
</dbReference>
<keyword evidence="8 11" id="KW-1133">Transmembrane helix</keyword>
<protein>
    <recommendedName>
        <fullName evidence="12">TonB C-terminal domain-containing protein</fullName>
    </recommendedName>
</protein>
<name>A0A2S7IKU8_9BACT</name>
<feature type="region of interest" description="Disordered" evidence="10">
    <location>
        <begin position="311"/>
        <end position="334"/>
    </location>
</feature>
<evidence type="ECO:0000259" key="12">
    <source>
        <dbReference type="PROSITE" id="PS52015"/>
    </source>
</evidence>
<evidence type="ECO:0000256" key="9">
    <source>
        <dbReference type="ARBA" id="ARBA00023136"/>
    </source>
</evidence>
<evidence type="ECO:0000256" key="1">
    <source>
        <dbReference type="ARBA" id="ARBA00004383"/>
    </source>
</evidence>
<sequence>MPYTGKNSPHPLSTFKRPKGHSIGMNWLHYLLQVNLYLAGFYGFYCILLRRETFHQLNRSFLLAGTALAFFIPAIQSDWVRSWFVTQQVNESIYAYYNPSVVFIRPNYLDNHESAHPLAWGHVLAVVYMCGMLFLLGKFAFQLMRLSDLIRYRYHRKTNTAFAFFNHFFVGKNLSNRQTIEAHERVHVRQLHSADVVFFELVAIINWFNPLVYLMKQDIRLLHEYLADEVASKCEPSRADYAMLLFSQQFGVNTTDLVHPFFNKSLLKPRISMLQKTPSSTAALGKYGLILPVFGTMLFLSTAFSEQVTAQSQPATPAKPSQQPAKPSQPASAPDVYTVVDKAAGFPGGQRAMYDFLAKTVNYPKPAARANVEGRVFTRFVVEKDGSLSNIEIAKGLGFGCDEEAMRVLNAMPKWEPGIVKGETVRSYYNLPIYFTMDKKKTAKASK</sequence>
<organism evidence="13 14">
    <name type="scientific">Siphonobacter curvatus</name>
    <dbReference type="NCBI Taxonomy" id="2094562"/>
    <lineage>
        <taxon>Bacteria</taxon>
        <taxon>Pseudomonadati</taxon>
        <taxon>Bacteroidota</taxon>
        <taxon>Cytophagia</taxon>
        <taxon>Cytophagales</taxon>
        <taxon>Cytophagaceae</taxon>
        <taxon>Siphonobacter</taxon>
    </lineage>
</organism>
<keyword evidence="6 11" id="KW-0812">Transmembrane</keyword>
<feature type="transmembrane region" description="Helical" evidence="11">
    <location>
        <begin position="119"/>
        <end position="141"/>
    </location>
</feature>
<dbReference type="GO" id="GO:0031992">
    <property type="term" value="F:energy transducer activity"/>
    <property type="evidence" value="ECO:0007669"/>
    <property type="project" value="TreeGrafter"/>
</dbReference>
<dbReference type="SUPFAM" id="SSF74653">
    <property type="entry name" value="TolA/TonB C-terminal domain"/>
    <property type="match status" value="1"/>
</dbReference>
<proteinExistence type="inferred from homology"/>
<feature type="domain" description="TonB C-terminal" evidence="12">
    <location>
        <begin position="348"/>
        <end position="444"/>
    </location>
</feature>
<evidence type="ECO:0000256" key="2">
    <source>
        <dbReference type="ARBA" id="ARBA00006555"/>
    </source>
</evidence>
<evidence type="ECO:0000256" key="10">
    <source>
        <dbReference type="SAM" id="MobiDB-lite"/>
    </source>
</evidence>
<dbReference type="NCBIfam" id="TIGR01352">
    <property type="entry name" value="tonB_Cterm"/>
    <property type="match status" value="1"/>
</dbReference>